<sequence length="679" mass="74275">MLRNSIAPSRGLGSLTRQRLTTSRRNLISKRSYSKARSAGWPSESSIASVLPARKTSYATFTTSATRGNEPNVRSPPSPSSASAITPEGLSKSASSSPAAQTSHGSSVNPPEPPKANAGAPPPPPPTPKAKGKFGRSLLYLVLVAGVAYAGGVWFSLRSDNFHDFFTEYIPYGEEAVLYFEELDFRRRFPNATRHINTRPAAPRNEGEKVTIPSKSGVSWKVSENDGTSDVSHKGRHMSAVDAEVPRPSDDSKSAPKRPAADDKKVSEKTGSKKEESKERVPVTDTKKAAVSLDEPRKPAVATVASIEPLAALQDDPAIQELAKIVNGLIAVINADESASKLAAPIAKAKEDFLKLGEQISSIKKEALAAAQEEIKNAHQEFDRSATELVRRIDEARAEEAAQYREEYETEREKLANSYQEKIKTEIERANAVAEQRLRNELVEQAIELNRKFLNDVDTLVEREREGRFSKLSELSAQVAELEKLTAGWNDVIGANLTTQQLQVAVDAVHSALESESMPRPFINELLAVKSLAGQDPIVNAAISSINPTAYQRGIPSSAQIIDRFRRVANEVRKASLLPEDAGVASHATSYLMSKVMFKKEVSSSGDDVESILTRTEKLLQQGNLDDAAREMNALRGWSKLLSKDWLADVRRVLEVRQAMEVIQTEARLKCLQVESLGH</sequence>
<keyword evidence="9 14" id="KW-0175">Coiled coil</keyword>
<keyword evidence="5 13" id="KW-0812">Transmembrane</keyword>
<dbReference type="eggNOG" id="KOG1854">
    <property type="taxonomic scope" value="Eukaryota"/>
</dbReference>
<dbReference type="HOGENOM" id="CLU_008024_1_2_1"/>
<proteinExistence type="inferred from homology"/>
<dbReference type="GO" id="GO:0042407">
    <property type="term" value="P:cristae formation"/>
    <property type="evidence" value="ECO:0007669"/>
    <property type="project" value="TreeGrafter"/>
</dbReference>
<keyword evidence="6 13" id="KW-0999">Mitochondrion inner membrane</keyword>
<dbReference type="OrthoDB" id="10261039at2759"/>
<comment type="subcellular location">
    <subcellularLocation>
        <location evidence="1 13">Mitochondrion inner membrane</location>
        <topology evidence="1 13">Single-pass membrane protein</topology>
    </subcellularLocation>
</comment>
<feature type="coiled-coil region" evidence="14">
    <location>
        <begin position="361"/>
        <end position="425"/>
    </location>
</feature>
<comment type="subunit">
    <text evidence="3 13">Component of the mitochondrial contact site and cristae organizing system (MICOS) complex.</text>
</comment>
<evidence type="ECO:0000256" key="12">
    <source>
        <dbReference type="ARBA" id="ARBA00025571"/>
    </source>
</evidence>
<evidence type="ECO:0000256" key="4">
    <source>
        <dbReference type="ARBA" id="ARBA00018116"/>
    </source>
</evidence>
<evidence type="ECO:0000256" key="10">
    <source>
        <dbReference type="ARBA" id="ARBA00023128"/>
    </source>
</evidence>
<dbReference type="PANTHER" id="PTHR15415">
    <property type="entry name" value="MITOFILIN"/>
    <property type="match status" value="1"/>
</dbReference>
<dbReference type="GeneID" id="10024661"/>
<feature type="compositionally biased region" description="Basic and acidic residues" evidence="15">
    <location>
        <begin position="244"/>
        <end position="295"/>
    </location>
</feature>
<evidence type="ECO:0000256" key="14">
    <source>
        <dbReference type="SAM" id="Coils"/>
    </source>
</evidence>
<comment type="function">
    <text evidence="12">Component of the MICOS complex, a large protein complex of the mitochondrial inner membrane that plays crucial roles in the maintenance of crista junctions, inner membrane architecture, and formation of contact sites to the outer membrane. Plays a role in keeping cristae membranes connected to the inner boundary membrane. Also promotes protein import via the mitochondrial intermembrane space assembly (MIA) pathway.</text>
</comment>
<evidence type="ECO:0000256" key="5">
    <source>
        <dbReference type="ARBA" id="ARBA00022692"/>
    </source>
</evidence>
<feature type="region of interest" description="Disordered" evidence="15">
    <location>
        <begin position="196"/>
        <end position="295"/>
    </location>
</feature>
<dbReference type="Proteomes" id="UP000002669">
    <property type="component" value="Unassembled WGS sequence"/>
</dbReference>
<evidence type="ECO:0000256" key="15">
    <source>
        <dbReference type="SAM" id="MobiDB-lite"/>
    </source>
</evidence>
<dbReference type="AlphaFoldDB" id="E4V5E9"/>
<protein>
    <recommendedName>
        <fullName evidence="4 13">MICOS complex subunit MIC60</fullName>
    </recommendedName>
    <alternativeName>
        <fullName evidence="13">Mitofilin</fullName>
    </alternativeName>
</protein>
<dbReference type="PANTHER" id="PTHR15415:SF7">
    <property type="entry name" value="MICOS COMPLEX SUBUNIT MIC60"/>
    <property type="match status" value="1"/>
</dbReference>
<feature type="transmembrane region" description="Helical" evidence="13">
    <location>
        <begin position="138"/>
        <end position="157"/>
    </location>
</feature>
<dbReference type="GO" id="GO:0061617">
    <property type="term" value="C:MICOS complex"/>
    <property type="evidence" value="ECO:0007669"/>
    <property type="project" value="TreeGrafter"/>
</dbReference>
<name>E4V5E9_ARTGP</name>
<evidence type="ECO:0000256" key="13">
    <source>
        <dbReference type="RuleBase" id="RU363000"/>
    </source>
</evidence>
<dbReference type="FunCoup" id="E4V5E9">
    <property type="interactions" value="174"/>
</dbReference>
<gene>
    <name evidence="16" type="ORF">MGYG_08335</name>
</gene>
<organism evidence="17">
    <name type="scientific">Arthroderma gypseum (strain ATCC MYA-4604 / CBS 118893)</name>
    <name type="common">Microsporum gypseum</name>
    <dbReference type="NCBI Taxonomy" id="535722"/>
    <lineage>
        <taxon>Eukaryota</taxon>
        <taxon>Fungi</taxon>
        <taxon>Dikarya</taxon>
        <taxon>Ascomycota</taxon>
        <taxon>Pezizomycotina</taxon>
        <taxon>Eurotiomycetes</taxon>
        <taxon>Eurotiomycetidae</taxon>
        <taxon>Onygenales</taxon>
        <taxon>Arthrodermataceae</taxon>
        <taxon>Nannizzia</taxon>
    </lineage>
</organism>
<evidence type="ECO:0000256" key="7">
    <source>
        <dbReference type="ARBA" id="ARBA00022946"/>
    </source>
</evidence>
<keyword evidence="11 13" id="KW-0472">Membrane</keyword>
<dbReference type="RefSeq" id="XP_003169431.1">
    <property type="nucleotide sequence ID" value="XM_003169383.1"/>
</dbReference>
<keyword evidence="17" id="KW-1185">Reference proteome</keyword>
<feature type="region of interest" description="Disordered" evidence="15">
    <location>
        <begin position="26"/>
        <end position="47"/>
    </location>
</feature>
<evidence type="ECO:0000256" key="1">
    <source>
        <dbReference type="ARBA" id="ARBA00004434"/>
    </source>
</evidence>
<dbReference type="InterPro" id="IPR019133">
    <property type="entry name" value="MIC60"/>
</dbReference>
<feature type="region of interest" description="Disordered" evidence="15">
    <location>
        <begin position="61"/>
        <end position="131"/>
    </location>
</feature>
<evidence type="ECO:0000256" key="2">
    <source>
        <dbReference type="ARBA" id="ARBA00010877"/>
    </source>
</evidence>
<keyword evidence="10 13" id="KW-0496">Mitochondrion</keyword>
<dbReference type="InParanoid" id="E4V5E9"/>
<evidence type="ECO:0000256" key="3">
    <source>
        <dbReference type="ARBA" id="ARBA00011875"/>
    </source>
</evidence>
<dbReference type="STRING" id="535722.E4V5E9"/>
<dbReference type="Pfam" id="PF09731">
    <property type="entry name" value="Mitofilin"/>
    <property type="match status" value="2"/>
</dbReference>
<evidence type="ECO:0000256" key="8">
    <source>
        <dbReference type="ARBA" id="ARBA00022989"/>
    </source>
</evidence>
<evidence type="ECO:0000256" key="11">
    <source>
        <dbReference type="ARBA" id="ARBA00023136"/>
    </source>
</evidence>
<feature type="compositionally biased region" description="Polar residues" evidence="15">
    <location>
        <begin position="92"/>
        <end position="108"/>
    </location>
</feature>
<dbReference type="OMA" id="RLDHQMQ"/>
<feature type="compositionally biased region" description="Pro residues" evidence="15">
    <location>
        <begin position="110"/>
        <end position="128"/>
    </location>
</feature>
<evidence type="ECO:0000313" key="16">
    <source>
        <dbReference type="EMBL" id="EFR05324.1"/>
    </source>
</evidence>
<evidence type="ECO:0000256" key="9">
    <source>
        <dbReference type="ARBA" id="ARBA00023054"/>
    </source>
</evidence>
<reference evidence="17" key="1">
    <citation type="journal article" date="2012" name="MBio">
        <title>Comparative genome analysis of Trichophyton rubrum and related dermatophytes reveals candidate genes involved in infection.</title>
        <authorList>
            <person name="Martinez D.A."/>
            <person name="Oliver B.G."/>
            <person name="Graeser Y."/>
            <person name="Goldberg J.M."/>
            <person name="Li W."/>
            <person name="Martinez-Rossi N.M."/>
            <person name="Monod M."/>
            <person name="Shelest E."/>
            <person name="Barton R.C."/>
            <person name="Birch E."/>
            <person name="Brakhage A.A."/>
            <person name="Chen Z."/>
            <person name="Gurr S.J."/>
            <person name="Heiman D."/>
            <person name="Heitman J."/>
            <person name="Kosti I."/>
            <person name="Rossi A."/>
            <person name="Saif S."/>
            <person name="Samalova M."/>
            <person name="Saunders C.W."/>
            <person name="Shea T."/>
            <person name="Summerbell R.C."/>
            <person name="Xu J."/>
            <person name="Young S."/>
            <person name="Zeng Q."/>
            <person name="Birren B.W."/>
            <person name="Cuomo C.A."/>
            <person name="White T.C."/>
        </authorList>
    </citation>
    <scope>NUCLEOTIDE SEQUENCE [LARGE SCALE GENOMIC DNA]</scope>
    <source>
        <strain evidence="17">ATCC MYA-4604 / CBS 118893</strain>
    </source>
</reference>
<comment type="similarity">
    <text evidence="2 13">Belongs to the MICOS complex subunit Mic60 family.</text>
</comment>
<accession>E4V5E9</accession>
<keyword evidence="7" id="KW-0809">Transit peptide</keyword>
<keyword evidence="8 13" id="KW-1133">Transmembrane helix</keyword>
<evidence type="ECO:0000256" key="6">
    <source>
        <dbReference type="ARBA" id="ARBA00022792"/>
    </source>
</evidence>
<evidence type="ECO:0000313" key="17">
    <source>
        <dbReference type="Proteomes" id="UP000002669"/>
    </source>
</evidence>
<dbReference type="VEuPathDB" id="FungiDB:MGYG_08335"/>
<dbReference type="EMBL" id="DS989830">
    <property type="protein sequence ID" value="EFR05324.1"/>
    <property type="molecule type" value="Genomic_DNA"/>
</dbReference>